<dbReference type="Proteomes" id="UP000255108">
    <property type="component" value="Unassembled WGS sequence"/>
</dbReference>
<evidence type="ECO:0000313" key="4">
    <source>
        <dbReference type="Proteomes" id="UP000295794"/>
    </source>
</evidence>
<dbReference type="OrthoDB" id="3078668at2"/>
<reference evidence="1 3" key="1">
    <citation type="submission" date="2018-06" db="EMBL/GenBank/DDBJ databases">
        <authorList>
            <consortium name="Pathogen Informatics"/>
            <person name="Doyle S."/>
        </authorList>
    </citation>
    <scope>NUCLEOTIDE SEQUENCE [LARGE SCALE GENOMIC DNA]</scope>
    <source>
        <strain evidence="1 3">NCTC11159</strain>
    </source>
</reference>
<accession>A0A377Q9X4</accession>
<name>A0A377Q9X4_9NEIS</name>
<evidence type="ECO:0000313" key="3">
    <source>
        <dbReference type="Proteomes" id="UP000255108"/>
    </source>
</evidence>
<dbReference type="EMBL" id="UGHR01000001">
    <property type="protein sequence ID" value="STQ91723.1"/>
    <property type="molecule type" value="Genomic_DNA"/>
</dbReference>
<reference evidence="2 4" key="2">
    <citation type="submission" date="2019-03" db="EMBL/GenBank/DDBJ databases">
        <title>Genomic Encyclopedia of Type Strains, Phase IV (KMG-IV): sequencing the most valuable type-strain genomes for metagenomic binning, comparative biology and taxonomic classification.</title>
        <authorList>
            <person name="Goeker M."/>
        </authorList>
    </citation>
    <scope>NUCLEOTIDE SEQUENCE [LARGE SCALE GENOMIC DNA]</scope>
    <source>
        <strain evidence="2 4">DSM 3764</strain>
    </source>
</reference>
<protein>
    <submittedName>
        <fullName evidence="1">Phage major tail tube protein</fullName>
    </submittedName>
</protein>
<gene>
    <name evidence="2" type="ORF">EV682_12510</name>
    <name evidence="1" type="ORF">NCTC11159_02800</name>
</gene>
<dbReference type="InterPro" id="IPR006498">
    <property type="entry name" value="Tail_tube"/>
</dbReference>
<evidence type="ECO:0000313" key="2">
    <source>
        <dbReference type="EMBL" id="TCU81207.1"/>
    </source>
</evidence>
<organism evidence="1 3">
    <name type="scientific">Iodobacter fluviatilis</name>
    <dbReference type="NCBI Taxonomy" id="537"/>
    <lineage>
        <taxon>Bacteria</taxon>
        <taxon>Pseudomonadati</taxon>
        <taxon>Pseudomonadota</taxon>
        <taxon>Betaproteobacteria</taxon>
        <taxon>Neisseriales</taxon>
        <taxon>Chitinibacteraceae</taxon>
        <taxon>Iodobacter</taxon>
    </lineage>
</organism>
<dbReference type="EMBL" id="SMBT01000025">
    <property type="protein sequence ID" value="TCU81207.1"/>
    <property type="molecule type" value="Genomic_DNA"/>
</dbReference>
<dbReference type="Pfam" id="PF04985">
    <property type="entry name" value="Phage_tube"/>
    <property type="match status" value="1"/>
</dbReference>
<sequence>MIPQVLTNLNMFLDGRGFAARVMEITLPKLKRKTDAYRAGGMDAEVDMPMGLEKLECGFTLAGVSPEALAFFGIADSTLFAGNFRGAFTDQKGAVMAVIVTWRGLLTEVDSGSWKPGDKSETKYSASLSYYKLEVDNRVIFEIDPVNAIRIINGNDELAAERAAIGL</sequence>
<keyword evidence="4" id="KW-1185">Reference proteome</keyword>
<proteinExistence type="predicted"/>
<dbReference type="RefSeq" id="WP_115227903.1">
    <property type="nucleotide sequence ID" value="NZ_CAWOLO010000025.1"/>
</dbReference>
<dbReference type="AlphaFoldDB" id="A0A377Q9X4"/>
<dbReference type="NCBIfam" id="TIGR01611">
    <property type="entry name" value="tail_tube"/>
    <property type="match status" value="1"/>
</dbReference>
<dbReference type="Proteomes" id="UP000295794">
    <property type="component" value="Unassembled WGS sequence"/>
</dbReference>
<evidence type="ECO:0000313" key="1">
    <source>
        <dbReference type="EMBL" id="STQ91723.1"/>
    </source>
</evidence>